<organism evidence="1 2">
    <name type="scientific">Karstenula rhodostoma CBS 690.94</name>
    <dbReference type="NCBI Taxonomy" id="1392251"/>
    <lineage>
        <taxon>Eukaryota</taxon>
        <taxon>Fungi</taxon>
        <taxon>Dikarya</taxon>
        <taxon>Ascomycota</taxon>
        <taxon>Pezizomycotina</taxon>
        <taxon>Dothideomycetes</taxon>
        <taxon>Pleosporomycetidae</taxon>
        <taxon>Pleosporales</taxon>
        <taxon>Massarineae</taxon>
        <taxon>Didymosphaeriaceae</taxon>
        <taxon>Karstenula</taxon>
    </lineage>
</organism>
<comment type="caution">
    <text evidence="1">The sequence shown here is derived from an EMBL/GenBank/DDBJ whole genome shotgun (WGS) entry which is preliminary data.</text>
</comment>
<dbReference type="Proteomes" id="UP000799764">
    <property type="component" value="Unassembled WGS sequence"/>
</dbReference>
<name>A0A9P4PLB8_9PLEO</name>
<sequence length="63" mass="6844">MVAIKTALAIGGSSRKRPVAQDDLGWKDSSVVPETRAGILWSTHISCRENHTRSLSTNPIQAQ</sequence>
<dbReference type="EMBL" id="MU001497">
    <property type="protein sequence ID" value="KAF2447205.1"/>
    <property type="molecule type" value="Genomic_DNA"/>
</dbReference>
<reference evidence="1" key="1">
    <citation type="journal article" date="2020" name="Stud. Mycol.">
        <title>101 Dothideomycetes genomes: a test case for predicting lifestyles and emergence of pathogens.</title>
        <authorList>
            <person name="Haridas S."/>
            <person name="Albert R."/>
            <person name="Binder M."/>
            <person name="Bloem J."/>
            <person name="Labutti K."/>
            <person name="Salamov A."/>
            <person name="Andreopoulos B."/>
            <person name="Baker S."/>
            <person name="Barry K."/>
            <person name="Bills G."/>
            <person name="Bluhm B."/>
            <person name="Cannon C."/>
            <person name="Castanera R."/>
            <person name="Culley D."/>
            <person name="Daum C."/>
            <person name="Ezra D."/>
            <person name="Gonzalez J."/>
            <person name="Henrissat B."/>
            <person name="Kuo A."/>
            <person name="Liang C."/>
            <person name="Lipzen A."/>
            <person name="Lutzoni F."/>
            <person name="Magnuson J."/>
            <person name="Mondo S."/>
            <person name="Nolan M."/>
            <person name="Ohm R."/>
            <person name="Pangilinan J."/>
            <person name="Park H.-J."/>
            <person name="Ramirez L."/>
            <person name="Alfaro M."/>
            <person name="Sun H."/>
            <person name="Tritt A."/>
            <person name="Yoshinaga Y."/>
            <person name="Zwiers L.-H."/>
            <person name="Turgeon B."/>
            <person name="Goodwin S."/>
            <person name="Spatafora J."/>
            <person name="Crous P."/>
            <person name="Grigoriev I."/>
        </authorList>
    </citation>
    <scope>NUCLEOTIDE SEQUENCE</scope>
    <source>
        <strain evidence="1">CBS 690.94</strain>
    </source>
</reference>
<keyword evidence="2" id="KW-1185">Reference proteome</keyword>
<evidence type="ECO:0000313" key="1">
    <source>
        <dbReference type="EMBL" id="KAF2447205.1"/>
    </source>
</evidence>
<evidence type="ECO:0000313" key="2">
    <source>
        <dbReference type="Proteomes" id="UP000799764"/>
    </source>
</evidence>
<gene>
    <name evidence="1" type="ORF">P171DRAFT_430115</name>
</gene>
<protein>
    <submittedName>
        <fullName evidence="1">Uncharacterized protein</fullName>
    </submittedName>
</protein>
<accession>A0A9P4PLB8</accession>
<dbReference type="AlphaFoldDB" id="A0A9P4PLB8"/>
<proteinExistence type="predicted"/>